<evidence type="ECO:0000313" key="4">
    <source>
        <dbReference type="EMBL" id="SER42476.1"/>
    </source>
</evidence>
<keyword evidence="2" id="KW-0804">Transcription</keyword>
<keyword evidence="5" id="KW-1185">Reference proteome</keyword>
<evidence type="ECO:0000259" key="3">
    <source>
        <dbReference type="PROSITE" id="PS51000"/>
    </source>
</evidence>
<dbReference type="InterPro" id="IPR050313">
    <property type="entry name" value="Carb_Metab_HTH_regulators"/>
</dbReference>
<proteinExistence type="predicted"/>
<dbReference type="SUPFAM" id="SSF46785">
    <property type="entry name" value="Winged helix' DNA-binding domain"/>
    <property type="match status" value="1"/>
</dbReference>
<dbReference type="OrthoDB" id="9798651at2"/>
<dbReference type="SMART" id="SM01134">
    <property type="entry name" value="DeoRC"/>
    <property type="match status" value="1"/>
</dbReference>
<dbReference type="STRING" id="137733.SAMN05421767_1502"/>
<dbReference type="GO" id="GO:0003700">
    <property type="term" value="F:DNA-binding transcription factor activity"/>
    <property type="evidence" value="ECO:0007669"/>
    <property type="project" value="InterPro"/>
</dbReference>
<dbReference type="AlphaFoldDB" id="A0A1H9P2M4"/>
<dbReference type="Gene3D" id="1.10.10.10">
    <property type="entry name" value="Winged helix-like DNA-binding domain superfamily/Winged helix DNA-binding domain"/>
    <property type="match status" value="1"/>
</dbReference>
<organism evidence="4 5">
    <name type="scientific">Granulicatella balaenopterae</name>
    <dbReference type="NCBI Taxonomy" id="137733"/>
    <lineage>
        <taxon>Bacteria</taxon>
        <taxon>Bacillati</taxon>
        <taxon>Bacillota</taxon>
        <taxon>Bacilli</taxon>
        <taxon>Lactobacillales</taxon>
        <taxon>Carnobacteriaceae</taxon>
        <taxon>Granulicatella</taxon>
    </lineage>
</organism>
<dbReference type="InterPro" id="IPR037171">
    <property type="entry name" value="NagB/RpiA_transferase-like"/>
</dbReference>
<evidence type="ECO:0000313" key="5">
    <source>
        <dbReference type="Proteomes" id="UP000198556"/>
    </source>
</evidence>
<accession>A0A1H9P2M4</accession>
<dbReference type="InterPro" id="IPR014036">
    <property type="entry name" value="DeoR-like_C"/>
</dbReference>
<protein>
    <submittedName>
        <fullName evidence="4">Transcriptional regulator, DeoR family</fullName>
    </submittedName>
</protein>
<dbReference type="PRINTS" id="PR00037">
    <property type="entry name" value="HTHLACR"/>
</dbReference>
<name>A0A1H9P2M4_9LACT</name>
<dbReference type="PROSITE" id="PS51000">
    <property type="entry name" value="HTH_DEOR_2"/>
    <property type="match status" value="1"/>
</dbReference>
<dbReference type="PANTHER" id="PTHR30363">
    <property type="entry name" value="HTH-TYPE TRANSCRIPTIONAL REGULATOR SRLR-RELATED"/>
    <property type="match status" value="1"/>
</dbReference>
<reference evidence="4 5" key="1">
    <citation type="submission" date="2016-10" db="EMBL/GenBank/DDBJ databases">
        <authorList>
            <person name="de Groot N.N."/>
        </authorList>
    </citation>
    <scope>NUCLEOTIDE SEQUENCE [LARGE SCALE GENOMIC DNA]</scope>
    <source>
        <strain evidence="4 5">DSM 15827</strain>
    </source>
</reference>
<feature type="domain" description="HTH deoR-type" evidence="3">
    <location>
        <begin position="3"/>
        <end position="58"/>
    </location>
</feature>
<sequence length="254" mass="28558">MLQECRHRGILDYLVRKKHVSVNELANKFDVSPVTIRSDLKLLAQQNLLIRTHGGASVIEDNWFNEETSYDLRTKEHHLEKKEIALKAFKLIDNNDCILIDASSTCFELAKLIQKSTLNLTVVTNGILTAELLKDNHNITTILIGGIIKGRSNAIESTLGVGLLNNINCNKLFVSAKAFNLEDGLSEFNLYEVELKKIMITHVQKLFALMDVTKLEKQSLLTFANCESIDALVTNESIPKAIKEKYIKHGVNII</sequence>
<dbReference type="SMART" id="SM00420">
    <property type="entry name" value="HTH_DEOR"/>
    <property type="match status" value="1"/>
</dbReference>
<evidence type="ECO:0000256" key="1">
    <source>
        <dbReference type="ARBA" id="ARBA00023015"/>
    </source>
</evidence>
<dbReference type="Pfam" id="PF00455">
    <property type="entry name" value="DeoRC"/>
    <property type="match status" value="1"/>
</dbReference>
<evidence type="ECO:0000256" key="2">
    <source>
        <dbReference type="ARBA" id="ARBA00023163"/>
    </source>
</evidence>
<dbReference type="Pfam" id="PF08220">
    <property type="entry name" value="HTH_DeoR"/>
    <property type="match status" value="1"/>
</dbReference>
<dbReference type="InterPro" id="IPR001034">
    <property type="entry name" value="DeoR_HTH"/>
</dbReference>
<gene>
    <name evidence="4" type="ORF">SAMN05421767_1502</name>
</gene>
<dbReference type="EMBL" id="FOGF01000050">
    <property type="protein sequence ID" value="SER42476.1"/>
    <property type="molecule type" value="Genomic_DNA"/>
</dbReference>
<dbReference type="InterPro" id="IPR036388">
    <property type="entry name" value="WH-like_DNA-bd_sf"/>
</dbReference>
<dbReference type="RefSeq" id="WP_089747818.1">
    <property type="nucleotide sequence ID" value="NZ_FOGF01000050.1"/>
</dbReference>
<dbReference type="SUPFAM" id="SSF100950">
    <property type="entry name" value="NagB/RpiA/CoA transferase-like"/>
    <property type="match status" value="1"/>
</dbReference>
<dbReference type="Proteomes" id="UP000198556">
    <property type="component" value="Unassembled WGS sequence"/>
</dbReference>
<dbReference type="InterPro" id="IPR036390">
    <property type="entry name" value="WH_DNA-bd_sf"/>
</dbReference>
<keyword evidence="1" id="KW-0805">Transcription regulation</keyword>
<dbReference type="PANTHER" id="PTHR30363:SF44">
    <property type="entry name" value="AGA OPERON TRANSCRIPTIONAL REPRESSOR-RELATED"/>
    <property type="match status" value="1"/>
</dbReference>